<reference evidence="4 5" key="1">
    <citation type="journal article" date="2021" name="MBio">
        <title>A New Model Trypanosomatid, Novymonas esmeraldas: Genomic Perception of Its 'Candidatus Pandoraea novymonadis' Endosymbiont.</title>
        <authorList>
            <person name="Zakharova A."/>
            <person name="Saura A."/>
            <person name="Butenko A."/>
            <person name="Podesvova L."/>
            <person name="Warmusova S."/>
            <person name="Kostygov A.Y."/>
            <person name="Nenarokova A."/>
            <person name="Lukes J."/>
            <person name="Opperdoes F.R."/>
            <person name="Yurchenko V."/>
        </authorList>
    </citation>
    <scope>NUCLEOTIDE SEQUENCE [LARGE SCALE GENOMIC DNA]</scope>
    <source>
        <strain evidence="4 5">E262AT.01</strain>
    </source>
</reference>
<name>A0AAW0ESA6_9TRYP</name>
<keyword evidence="5" id="KW-1185">Reference proteome</keyword>
<keyword evidence="1" id="KW-0862">Zinc</keyword>
<dbReference type="Proteomes" id="UP001430356">
    <property type="component" value="Unassembled WGS sequence"/>
</dbReference>
<dbReference type="PROSITE" id="PS50103">
    <property type="entry name" value="ZF_C3H1"/>
    <property type="match status" value="1"/>
</dbReference>
<feature type="zinc finger region" description="C3H1-type" evidence="1">
    <location>
        <begin position="63"/>
        <end position="90"/>
    </location>
</feature>
<feature type="compositionally biased region" description="Low complexity" evidence="2">
    <location>
        <begin position="118"/>
        <end position="134"/>
    </location>
</feature>
<organism evidence="4 5">
    <name type="scientific">Novymonas esmeraldas</name>
    <dbReference type="NCBI Taxonomy" id="1808958"/>
    <lineage>
        <taxon>Eukaryota</taxon>
        <taxon>Discoba</taxon>
        <taxon>Euglenozoa</taxon>
        <taxon>Kinetoplastea</taxon>
        <taxon>Metakinetoplastina</taxon>
        <taxon>Trypanosomatida</taxon>
        <taxon>Trypanosomatidae</taxon>
        <taxon>Novymonas</taxon>
    </lineage>
</organism>
<proteinExistence type="predicted"/>
<feature type="compositionally biased region" description="Low complexity" evidence="2">
    <location>
        <begin position="149"/>
        <end position="164"/>
    </location>
</feature>
<dbReference type="InterPro" id="IPR000571">
    <property type="entry name" value="Znf_CCCH"/>
</dbReference>
<dbReference type="EMBL" id="JAECZO010000055">
    <property type="protein sequence ID" value="KAK7195528.1"/>
    <property type="molecule type" value="Genomic_DNA"/>
</dbReference>
<gene>
    <name evidence="4" type="ORF">NESM_000480800</name>
</gene>
<dbReference type="AlphaFoldDB" id="A0AAW0ESA6"/>
<comment type="caution">
    <text evidence="4">The sequence shown here is derived from an EMBL/GenBank/DDBJ whole genome shotgun (WGS) entry which is preliminary data.</text>
</comment>
<evidence type="ECO:0000256" key="1">
    <source>
        <dbReference type="PROSITE-ProRule" id="PRU00723"/>
    </source>
</evidence>
<dbReference type="GO" id="GO:0008270">
    <property type="term" value="F:zinc ion binding"/>
    <property type="evidence" value="ECO:0007669"/>
    <property type="project" value="UniProtKB-KW"/>
</dbReference>
<evidence type="ECO:0000259" key="3">
    <source>
        <dbReference type="PROSITE" id="PS50103"/>
    </source>
</evidence>
<keyword evidence="1" id="KW-0863">Zinc-finger</keyword>
<keyword evidence="1" id="KW-0479">Metal-binding</keyword>
<evidence type="ECO:0000313" key="5">
    <source>
        <dbReference type="Proteomes" id="UP001430356"/>
    </source>
</evidence>
<feature type="domain" description="C3H1-type" evidence="3">
    <location>
        <begin position="63"/>
        <end position="90"/>
    </location>
</feature>
<protein>
    <recommendedName>
        <fullName evidence="3">C3H1-type domain-containing protein</fullName>
    </recommendedName>
</protein>
<accession>A0AAW0ESA6</accession>
<evidence type="ECO:0000313" key="4">
    <source>
        <dbReference type="EMBL" id="KAK7195528.1"/>
    </source>
</evidence>
<feature type="region of interest" description="Disordered" evidence="2">
    <location>
        <begin position="232"/>
        <end position="257"/>
    </location>
</feature>
<feature type="region of interest" description="Disordered" evidence="2">
    <location>
        <begin position="118"/>
        <end position="174"/>
    </location>
</feature>
<sequence>MGRGQPRSKAVDVTRRVLMPSSVTDRIAVQVAPSSVVQISEDALSPTQGSDVAFALRREGKLDATVKLCSNWRQGTCFQHAACPSAHVSSYFGVGSGGPRVRPAPAAAAAAASAAPAPSFASRGVPTDSVAAAAPPAPAVAQTKPRDTAPAAAVRSPPAREVPTNAPPSTPPASASVIVSAAGMQTVLDSLTAAVARRSAAARDAVPAASAEGGDTDKVDTRPHLDWLREAGAQPQSATNGAASADPSWTPPHSADEQSRVNSLVTLAGGLLLCGRLYGSAEISQYWSTCMAQHGVSVIPRGCQNIAAAAAPPVFSTAPQPSVLAGGNAAEPLRRHA</sequence>
<evidence type="ECO:0000256" key="2">
    <source>
        <dbReference type="SAM" id="MobiDB-lite"/>
    </source>
</evidence>